<keyword evidence="1 3" id="KW-0378">Hydrolase</keyword>
<dbReference type="Pfam" id="PF02065">
    <property type="entry name" value="Melibiase"/>
    <property type="match status" value="1"/>
</dbReference>
<dbReference type="EC" id="3.2.1.22" evidence="3"/>
<dbReference type="CDD" id="cd14791">
    <property type="entry name" value="GH36"/>
    <property type="match status" value="1"/>
</dbReference>
<reference evidence="3" key="1">
    <citation type="submission" date="2018-06" db="EMBL/GenBank/DDBJ databases">
        <authorList>
            <person name="Zhirakovskaya E."/>
        </authorList>
    </citation>
    <scope>NUCLEOTIDE SEQUENCE</scope>
</reference>
<dbReference type="InterPro" id="IPR002252">
    <property type="entry name" value="Glyco_hydro_36"/>
</dbReference>
<dbReference type="PANTHER" id="PTHR43053:SF3">
    <property type="entry name" value="ALPHA-GALACTOSIDASE C-RELATED"/>
    <property type="match status" value="1"/>
</dbReference>
<dbReference type="InterPro" id="IPR017853">
    <property type="entry name" value="GH"/>
</dbReference>
<dbReference type="InterPro" id="IPR013785">
    <property type="entry name" value="Aldolase_TIM"/>
</dbReference>
<dbReference type="SUPFAM" id="SSF51445">
    <property type="entry name" value="(Trans)glycosidases"/>
    <property type="match status" value="1"/>
</dbReference>
<dbReference type="GO" id="GO:0016052">
    <property type="term" value="P:carbohydrate catabolic process"/>
    <property type="evidence" value="ECO:0007669"/>
    <property type="project" value="InterPro"/>
</dbReference>
<dbReference type="EMBL" id="UOEP01000058">
    <property type="protein sequence ID" value="VAW16208.1"/>
    <property type="molecule type" value="Genomic_DNA"/>
</dbReference>
<dbReference type="PROSITE" id="PS51257">
    <property type="entry name" value="PROKAR_LIPOPROTEIN"/>
    <property type="match status" value="1"/>
</dbReference>
<dbReference type="InterPro" id="IPR050985">
    <property type="entry name" value="Alpha-glycosidase_related"/>
</dbReference>
<dbReference type="Gene3D" id="3.20.20.70">
    <property type="entry name" value="Aldolase class I"/>
    <property type="match status" value="1"/>
</dbReference>
<name>A0A3B0TDW8_9ZZZZ</name>
<proteinExistence type="predicted"/>
<keyword evidence="2 3" id="KW-0326">Glycosidase</keyword>
<organism evidence="3">
    <name type="scientific">hydrothermal vent metagenome</name>
    <dbReference type="NCBI Taxonomy" id="652676"/>
    <lineage>
        <taxon>unclassified sequences</taxon>
        <taxon>metagenomes</taxon>
        <taxon>ecological metagenomes</taxon>
    </lineage>
</organism>
<gene>
    <name evidence="3" type="ORF">MNBD_BACTEROID01-2445</name>
</gene>
<dbReference type="AlphaFoldDB" id="A0A3B0TDW8"/>
<protein>
    <submittedName>
        <fullName evidence="3">Alpha-galactosidase</fullName>
        <ecNumber evidence="3">3.2.1.22</ecNumber>
    </submittedName>
</protein>
<dbReference type="PANTHER" id="PTHR43053">
    <property type="entry name" value="GLYCOSIDASE FAMILY 31"/>
    <property type="match status" value="1"/>
</dbReference>
<dbReference type="GO" id="GO:0004557">
    <property type="term" value="F:alpha-galactosidase activity"/>
    <property type="evidence" value="ECO:0007669"/>
    <property type="project" value="UniProtKB-EC"/>
</dbReference>
<evidence type="ECO:0000313" key="3">
    <source>
        <dbReference type="EMBL" id="VAW16208.1"/>
    </source>
</evidence>
<accession>A0A3B0TDW8</accession>
<evidence type="ECO:0000256" key="2">
    <source>
        <dbReference type="ARBA" id="ARBA00023295"/>
    </source>
</evidence>
<sequence>MKNINFLFLASILLALMAVSSCSTSKKYFSYEKGGDIWFRNSGIELKFDKNMYCKVFYKNEANFLNEGGTDAGLNKPTHFIVVNGKEVDDFAVDYNNLITEPVETEFGKGERLVLTGVAECPDGGKIEKKLYVELYEKYPDVAILYAEYKNLGDSAIVIQKDYSNYLRLDASLANDSLKPYDFWSFQGASIAWGVDYIIKIKDGFKQENWMGVHPETKTGGGVPLVDLWNRQMGLAIAHIETKPQLVSFPVEVEADGKVSMSILNEVNKTVAPGEDYKTLKTVIIAHSLDYFDALHTYSSLLADQGVKKAKPSEESYEAIWCGWGYLTDFTLDDIYGTLPKLKELGIKWIVIDDRWWDKYGDWNLRDYTFPGGEKQVKEFVDSLHNQGFKVKIWWAPTPVQPEKMLTWGGSADPGMAQVAKDHPEWLIMDENGDYPRDCRDMYQFCPSVPEVQEYMKELTTRFIKDWGFDGHKLDAYYVVPPCYNPAHNHKHPEESYQDLPKLLKAIYETSKSIKPYSVTEICNCGTTQDFFQSIYTDQPVTSDPTSVEQSRRRVKVIKALWGPDAPAYTDHVEHIRLEVDMNDKSDTARVGQDFATSMGPGGVIGTKFTWPKGPQNMQLTGEREKHWQKWFKLYNEKQLSKGTYLNLYDIIYDKPESHVINKGQDYYYAFYAKKWDGDIQLRGLKAKEYNVYDYENEVALGKVKGPDATIKASFNEHLLIECIPAE</sequence>
<evidence type="ECO:0000256" key="1">
    <source>
        <dbReference type="ARBA" id="ARBA00022801"/>
    </source>
</evidence>